<feature type="transmembrane region" description="Helical" evidence="7">
    <location>
        <begin position="242"/>
        <end position="259"/>
    </location>
</feature>
<dbReference type="PIRSF" id="PIRSF006066">
    <property type="entry name" value="HI0050"/>
    <property type="match status" value="1"/>
</dbReference>
<organism evidence="9 10">
    <name type="scientific">Oscillibacter hominis</name>
    <dbReference type="NCBI Taxonomy" id="2763056"/>
    <lineage>
        <taxon>Bacteria</taxon>
        <taxon>Bacillati</taxon>
        <taxon>Bacillota</taxon>
        <taxon>Clostridia</taxon>
        <taxon>Eubacteriales</taxon>
        <taxon>Oscillospiraceae</taxon>
        <taxon>Oscillibacter</taxon>
    </lineage>
</organism>
<feature type="transmembrane region" description="Helical" evidence="7">
    <location>
        <begin position="363"/>
        <end position="384"/>
    </location>
</feature>
<feature type="transmembrane region" description="Helical" evidence="7">
    <location>
        <begin position="396"/>
        <end position="420"/>
    </location>
</feature>
<evidence type="ECO:0000256" key="2">
    <source>
        <dbReference type="ARBA" id="ARBA00022475"/>
    </source>
</evidence>
<dbReference type="AlphaFoldDB" id="A0A7G9B2Y2"/>
<evidence type="ECO:0000256" key="4">
    <source>
        <dbReference type="ARBA" id="ARBA00022692"/>
    </source>
</evidence>
<dbReference type="EMBL" id="CP060490">
    <property type="protein sequence ID" value="QNL43913.1"/>
    <property type="molecule type" value="Genomic_DNA"/>
</dbReference>
<evidence type="ECO:0000256" key="7">
    <source>
        <dbReference type="SAM" id="Phobius"/>
    </source>
</evidence>
<dbReference type="Pfam" id="PF06808">
    <property type="entry name" value="DctM"/>
    <property type="match status" value="1"/>
</dbReference>
<sequence length="426" mass="45147">MAAFVLIAVFFVVLIAGMPISMGMGVSTLASLFAGHYSLSTLILQIEKGAGSYSLVAIPYFVLAASLMNKGGITNKIFDFAESLCSWMHGGLAQVNVISSVIFAGISGTANADAAGLGLVEIEAMDRKGYDRGWSVAITLASSILGPIIPPSVCFIVYGCLAGVSVTELFVAGVVPGVLIAAALMAANYVIAKSGKKACPPPQKFDLREVGRTFKHGFFALMAPVILLACLFSGAVTATETGIIASVYSFVVGLLYRELSVQNLKETFVETIENSAVIMFMIGMGNGIGYVLTLERVPQNLTSLLLGVTENKYVMLLLILIVLLIMGCFIDATTIRIITVPLLLPVIDALGISRLHFGVIHTVVTLLGMSTPPVGTGLLVMATISKMKFDDVVKAFVPFWIPLAAALLLITYLPQITLFLPHLIFG</sequence>
<keyword evidence="2" id="KW-1003">Cell membrane</keyword>
<feature type="transmembrane region" description="Helical" evidence="7">
    <location>
        <begin position="170"/>
        <end position="192"/>
    </location>
</feature>
<keyword evidence="4 7" id="KW-0812">Transmembrane</keyword>
<keyword evidence="3" id="KW-0997">Cell inner membrane</keyword>
<accession>A0A7G9B2Y2</accession>
<dbReference type="NCBIfam" id="TIGR00786">
    <property type="entry name" value="dctM"/>
    <property type="match status" value="1"/>
</dbReference>
<protein>
    <submittedName>
        <fullName evidence="9">TRAP transporter large permease</fullName>
    </submittedName>
</protein>
<evidence type="ECO:0000256" key="3">
    <source>
        <dbReference type="ARBA" id="ARBA00022519"/>
    </source>
</evidence>
<keyword evidence="6 7" id="KW-0472">Membrane</keyword>
<proteinExistence type="predicted"/>
<evidence type="ECO:0000256" key="5">
    <source>
        <dbReference type="ARBA" id="ARBA00022989"/>
    </source>
</evidence>
<dbReference type="GO" id="GO:0005886">
    <property type="term" value="C:plasma membrane"/>
    <property type="evidence" value="ECO:0007669"/>
    <property type="project" value="UniProtKB-SubCell"/>
</dbReference>
<keyword evidence="5 7" id="KW-1133">Transmembrane helix</keyword>
<feature type="transmembrane region" description="Helical" evidence="7">
    <location>
        <begin position="313"/>
        <end position="330"/>
    </location>
</feature>
<dbReference type="PANTHER" id="PTHR33362">
    <property type="entry name" value="SIALIC ACID TRAP TRANSPORTER PERMEASE PROTEIN SIAT-RELATED"/>
    <property type="match status" value="1"/>
</dbReference>
<dbReference type="InterPro" id="IPR004681">
    <property type="entry name" value="TRAP_DctM"/>
</dbReference>
<feature type="transmembrane region" description="Helical" evidence="7">
    <location>
        <begin position="271"/>
        <end position="293"/>
    </location>
</feature>
<evidence type="ECO:0000313" key="10">
    <source>
        <dbReference type="Proteomes" id="UP000515960"/>
    </source>
</evidence>
<evidence type="ECO:0000259" key="8">
    <source>
        <dbReference type="Pfam" id="PF06808"/>
    </source>
</evidence>
<reference evidence="9 10" key="1">
    <citation type="submission" date="2020-08" db="EMBL/GenBank/DDBJ databases">
        <authorList>
            <person name="Liu C."/>
            <person name="Sun Q."/>
        </authorList>
    </citation>
    <scope>NUCLEOTIDE SEQUENCE [LARGE SCALE GENOMIC DNA]</scope>
    <source>
        <strain evidence="9 10">NSJ-62</strain>
    </source>
</reference>
<evidence type="ECO:0000256" key="1">
    <source>
        <dbReference type="ARBA" id="ARBA00004429"/>
    </source>
</evidence>
<feature type="transmembrane region" description="Helical" evidence="7">
    <location>
        <begin position="213"/>
        <end position="236"/>
    </location>
</feature>
<feature type="transmembrane region" description="Helical" evidence="7">
    <location>
        <begin position="134"/>
        <end position="158"/>
    </location>
</feature>
<dbReference type="InterPro" id="IPR010656">
    <property type="entry name" value="DctM"/>
</dbReference>
<dbReference type="GO" id="GO:0022857">
    <property type="term" value="F:transmembrane transporter activity"/>
    <property type="evidence" value="ECO:0007669"/>
    <property type="project" value="TreeGrafter"/>
</dbReference>
<feature type="domain" description="TRAP C4-dicarboxylate transport system permease DctM subunit" evidence="8">
    <location>
        <begin position="8"/>
        <end position="416"/>
    </location>
</feature>
<dbReference type="RefSeq" id="WP_187332493.1">
    <property type="nucleotide sequence ID" value="NZ_CP060490.1"/>
</dbReference>
<name>A0A7G9B2Y2_9FIRM</name>
<dbReference type="KEGG" id="ohi:H8790_10720"/>
<evidence type="ECO:0000256" key="6">
    <source>
        <dbReference type="ARBA" id="ARBA00023136"/>
    </source>
</evidence>
<gene>
    <name evidence="9" type="ORF">H8790_10720</name>
</gene>
<feature type="transmembrane region" description="Helical" evidence="7">
    <location>
        <begin position="50"/>
        <end position="68"/>
    </location>
</feature>
<keyword evidence="10" id="KW-1185">Reference proteome</keyword>
<evidence type="ECO:0000313" key="9">
    <source>
        <dbReference type="EMBL" id="QNL43913.1"/>
    </source>
</evidence>
<comment type="subcellular location">
    <subcellularLocation>
        <location evidence="1">Cell inner membrane</location>
        <topology evidence="1">Multi-pass membrane protein</topology>
    </subcellularLocation>
</comment>
<dbReference type="Proteomes" id="UP000515960">
    <property type="component" value="Chromosome"/>
</dbReference>
<feature type="transmembrane region" description="Helical" evidence="7">
    <location>
        <begin position="337"/>
        <end position="357"/>
    </location>
</feature>